<accession>M5ILA7</accession>
<sequence length="204" mass="22786">MGKFNKTRLKEQKWLSSKSIYKNHIPNPGATTLVSAKYDGDGNAMAITWAQALDYDKVTIVPHNGSCAGTLIEKSGYFAVQIPTAAQAELVSELGTENNSRFDNADKMKNVEIFYQDDIDVPLIADCAARLVCKRITEPHNEQSYDLFISEVVAAYADERIFDGGHWLFEKIPDELKTLHYVAGGRYYLDGKAVDTKRTPISDE</sequence>
<evidence type="ECO:0000256" key="1">
    <source>
        <dbReference type="ARBA" id="ARBA00001917"/>
    </source>
</evidence>
<comment type="caution">
    <text evidence="5">The sequence shown here is derived from an EMBL/GenBank/DDBJ whole genome shotgun (WGS) entry which is preliminary data.</text>
</comment>
<dbReference type="PANTHER" id="PTHR43567">
    <property type="entry name" value="FLAVOREDOXIN-RELATED-RELATED"/>
    <property type="match status" value="1"/>
</dbReference>
<dbReference type="PATRIC" id="fig|1244083.3.peg.638"/>
<evidence type="ECO:0000256" key="3">
    <source>
        <dbReference type="ARBA" id="ARBA00038054"/>
    </source>
</evidence>
<dbReference type="SMART" id="SM00903">
    <property type="entry name" value="Flavin_Reduct"/>
    <property type="match status" value="1"/>
</dbReference>
<evidence type="ECO:0000259" key="4">
    <source>
        <dbReference type="SMART" id="SM00903"/>
    </source>
</evidence>
<dbReference type="SUPFAM" id="SSF50475">
    <property type="entry name" value="FMN-binding split barrel"/>
    <property type="match status" value="1"/>
</dbReference>
<dbReference type="InterPro" id="IPR002563">
    <property type="entry name" value="Flavin_Rdtase-like_dom"/>
</dbReference>
<dbReference type="InterPro" id="IPR052174">
    <property type="entry name" value="Flavoredoxin"/>
</dbReference>
<dbReference type="AlphaFoldDB" id="M5ILA7"/>
<evidence type="ECO:0000313" key="5">
    <source>
        <dbReference type="EMBL" id="EKU11940.1"/>
    </source>
</evidence>
<name>M5ILA7_9BACT</name>
<dbReference type="Gene3D" id="2.30.110.10">
    <property type="entry name" value="Electron Transport, Fmn-binding Protein, Chain A"/>
    <property type="match status" value="1"/>
</dbReference>
<dbReference type="STRING" id="1244083.CSUNSWCD_1264"/>
<gene>
    <name evidence="5" type="ORF">CSUNSWCD_1264</name>
</gene>
<dbReference type="Pfam" id="PF01613">
    <property type="entry name" value="Flavin_Reduct"/>
    <property type="match status" value="1"/>
</dbReference>
<comment type="cofactor">
    <cofactor evidence="1">
        <name>FMN</name>
        <dbReference type="ChEBI" id="CHEBI:58210"/>
    </cofactor>
</comment>
<reference evidence="5 6" key="1">
    <citation type="journal article" date="2013" name="Genome Announc.">
        <title>Genome Sequence of Campylobacter showae UNSWCD, Isolated from a Patient with Crohn's Disease.</title>
        <authorList>
            <person name="Tay A.P."/>
            <person name="Kaakoush N.O."/>
            <person name="Deshpande N.P."/>
            <person name="Chen Z."/>
            <person name="Mitchell H."/>
            <person name="Wilkins M.R."/>
        </authorList>
    </citation>
    <scope>NUCLEOTIDE SEQUENCE [LARGE SCALE GENOMIC DNA]</scope>
    <source>
        <strain evidence="5 6">CSUNSWCD</strain>
    </source>
</reference>
<keyword evidence="2" id="KW-0285">Flavoprotein</keyword>
<evidence type="ECO:0000256" key="2">
    <source>
        <dbReference type="ARBA" id="ARBA00022630"/>
    </source>
</evidence>
<feature type="domain" description="Flavin reductase like" evidence="4">
    <location>
        <begin position="25"/>
        <end position="164"/>
    </location>
</feature>
<dbReference type="EMBL" id="AMZQ01000002">
    <property type="protein sequence ID" value="EKU11940.1"/>
    <property type="molecule type" value="Genomic_DNA"/>
</dbReference>
<dbReference type="GO" id="GO:0016646">
    <property type="term" value="F:oxidoreductase activity, acting on the CH-NH group of donors, NAD or NADP as acceptor"/>
    <property type="evidence" value="ECO:0007669"/>
    <property type="project" value="UniProtKB-ARBA"/>
</dbReference>
<dbReference type="PANTHER" id="PTHR43567:SF1">
    <property type="entry name" value="FLAVOREDOXIN"/>
    <property type="match status" value="1"/>
</dbReference>
<dbReference type="eggNOG" id="COG1853">
    <property type="taxonomic scope" value="Bacteria"/>
</dbReference>
<dbReference type="RefSeq" id="WP_009493605.1">
    <property type="nucleotide sequence ID" value="NZ_AMZQ01000002.1"/>
</dbReference>
<proteinExistence type="inferred from homology"/>
<dbReference type="GO" id="GO:0010181">
    <property type="term" value="F:FMN binding"/>
    <property type="evidence" value="ECO:0007669"/>
    <property type="project" value="InterPro"/>
</dbReference>
<protein>
    <submittedName>
        <fullName evidence="5">NAD(P)H-flavin oxidoreductase</fullName>
    </submittedName>
</protein>
<comment type="similarity">
    <text evidence="3">Belongs to the flavoredoxin family.</text>
</comment>
<dbReference type="Proteomes" id="UP000011939">
    <property type="component" value="Unassembled WGS sequence"/>
</dbReference>
<organism evidence="5 6">
    <name type="scientific">Campylobacter showae CSUNSWCD</name>
    <dbReference type="NCBI Taxonomy" id="1244083"/>
    <lineage>
        <taxon>Bacteria</taxon>
        <taxon>Pseudomonadati</taxon>
        <taxon>Campylobacterota</taxon>
        <taxon>Epsilonproteobacteria</taxon>
        <taxon>Campylobacterales</taxon>
        <taxon>Campylobacteraceae</taxon>
        <taxon>Campylobacter</taxon>
    </lineage>
</organism>
<evidence type="ECO:0000313" key="6">
    <source>
        <dbReference type="Proteomes" id="UP000011939"/>
    </source>
</evidence>
<dbReference type="InterPro" id="IPR012349">
    <property type="entry name" value="Split_barrel_FMN-bd"/>
</dbReference>